<keyword evidence="2" id="KW-1185">Reference proteome</keyword>
<gene>
    <name evidence="1" type="ORF">NWFMUON74_62010</name>
</gene>
<sequence length="77" mass="8639">MFAEGDVVAWWTDEHGRGVDPDQPGALRMEGTVLGAVRHPQTRQVVAYHVRCVNNLGVVYLTTVRPDYGHQPVRVEQ</sequence>
<reference evidence="1 2" key="1">
    <citation type="submission" date="2020-08" db="EMBL/GenBank/DDBJ databases">
        <title>Genome Sequencing of Nocardia wallacei strain FMUON74 and assembly.</title>
        <authorList>
            <person name="Toyokawa M."/>
            <person name="Uesaka K."/>
        </authorList>
    </citation>
    <scope>NUCLEOTIDE SEQUENCE [LARGE SCALE GENOMIC DNA]</scope>
    <source>
        <strain evidence="1 2">FMUON74</strain>
    </source>
</reference>
<dbReference type="KEGG" id="nwl:NWFMUON74_62010"/>
<dbReference type="EMBL" id="AP023396">
    <property type="protein sequence ID" value="BCK58429.1"/>
    <property type="molecule type" value="Genomic_DNA"/>
</dbReference>
<dbReference type="AlphaFoldDB" id="A0A7G1KWN0"/>
<name>A0A7G1KWN0_9NOCA</name>
<dbReference type="Proteomes" id="UP000516173">
    <property type="component" value="Chromosome"/>
</dbReference>
<evidence type="ECO:0000313" key="2">
    <source>
        <dbReference type="Proteomes" id="UP000516173"/>
    </source>
</evidence>
<dbReference type="RefSeq" id="WP_187685182.1">
    <property type="nucleotide sequence ID" value="NZ_AP023396.1"/>
</dbReference>
<evidence type="ECO:0000313" key="1">
    <source>
        <dbReference type="EMBL" id="BCK58429.1"/>
    </source>
</evidence>
<proteinExistence type="predicted"/>
<dbReference type="GeneID" id="80350609"/>
<organism evidence="1 2">
    <name type="scientific">Nocardia wallacei</name>
    <dbReference type="NCBI Taxonomy" id="480035"/>
    <lineage>
        <taxon>Bacteria</taxon>
        <taxon>Bacillati</taxon>
        <taxon>Actinomycetota</taxon>
        <taxon>Actinomycetes</taxon>
        <taxon>Mycobacteriales</taxon>
        <taxon>Nocardiaceae</taxon>
        <taxon>Nocardia</taxon>
    </lineage>
</organism>
<accession>A0A7G1KWN0</accession>
<protein>
    <submittedName>
        <fullName evidence="1">Uncharacterized protein</fullName>
    </submittedName>
</protein>